<dbReference type="InParanoid" id="A0A067NGM4"/>
<dbReference type="InterPro" id="IPR017907">
    <property type="entry name" value="Znf_RING_CS"/>
</dbReference>
<feature type="domain" description="C3H1-type" evidence="8">
    <location>
        <begin position="177"/>
        <end position="212"/>
    </location>
</feature>
<feature type="compositionally biased region" description="Low complexity" evidence="6">
    <location>
        <begin position="556"/>
        <end position="572"/>
    </location>
</feature>
<dbReference type="Proteomes" id="UP000027073">
    <property type="component" value="Unassembled WGS sequence"/>
</dbReference>
<feature type="domain" description="RING-type" evidence="7">
    <location>
        <begin position="96"/>
        <end position="147"/>
    </location>
</feature>
<evidence type="ECO:0000256" key="2">
    <source>
        <dbReference type="ARBA" id="ARBA00022723"/>
    </source>
</evidence>
<evidence type="ECO:0000256" key="3">
    <source>
        <dbReference type="ARBA" id="ARBA00022771"/>
    </source>
</evidence>
<dbReference type="SMART" id="SM00356">
    <property type="entry name" value="ZnF_C3H1"/>
    <property type="match status" value="3"/>
</dbReference>
<dbReference type="PROSITE" id="PS00518">
    <property type="entry name" value="ZF_RING_1"/>
    <property type="match status" value="1"/>
</dbReference>
<feature type="domain" description="C3H1-type" evidence="8">
    <location>
        <begin position="43"/>
        <end position="70"/>
    </location>
</feature>
<dbReference type="InterPro" id="IPR013083">
    <property type="entry name" value="Znf_RING/FYVE/PHD"/>
</dbReference>
<dbReference type="STRING" id="1137138.A0A067NGM4"/>
<dbReference type="HOGENOM" id="CLU_029632_0_0_1"/>
<dbReference type="GO" id="GO:0008270">
    <property type="term" value="F:zinc ion binding"/>
    <property type="evidence" value="ECO:0007669"/>
    <property type="project" value="UniProtKB-KW"/>
</dbReference>
<feature type="region of interest" description="Disordered" evidence="6">
    <location>
        <begin position="337"/>
        <end position="360"/>
    </location>
</feature>
<feature type="zinc finger region" description="C3H1-type" evidence="5">
    <location>
        <begin position="177"/>
        <end position="212"/>
    </location>
</feature>
<keyword evidence="3 5" id="KW-0863">Zinc-finger</keyword>
<feature type="zinc finger region" description="C3H1-type" evidence="5">
    <location>
        <begin position="43"/>
        <end position="70"/>
    </location>
</feature>
<evidence type="ECO:0000256" key="5">
    <source>
        <dbReference type="PROSITE-ProRule" id="PRU00723"/>
    </source>
</evidence>
<feature type="compositionally biased region" description="Acidic residues" evidence="6">
    <location>
        <begin position="476"/>
        <end position="498"/>
    </location>
</feature>
<dbReference type="Gene3D" id="3.30.1370.210">
    <property type="match status" value="1"/>
</dbReference>
<evidence type="ECO:0000256" key="4">
    <source>
        <dbReference type="ARBA" id="ARBA00022833"/>
    </source>
</evidence>
<dbReference type="OrthoDB" id="250836at2759"/>
<evidence type="ECO:0000259" key="8">
    <source>
        <dbReference type="PROSITE" id="PS50103"/>
    </source>
</evidence>
<feature type="compositionally biased region" description="Basic and acidic residues" evidence="6">
    <location>
        <begin position="307"/>
        <end position="324"/>
    </location>
</feature>
<evidence type="ECO:0000259" key="7">
    <source>
        <dbReference type="PROSITE" id="PS50089"/>
    </source>
</evidence>
<name>A0A067NGM4_PLEO1</name>
<dbReference type="InterPro" id="IPR001841">
    <property type="entry name" value="Znf_RING"/>
</dbReference>
<proteinExistence type="predicted"/>
<dbReference type="EMBL" id="KL198009">
    <property type="protein sequence ID" value="KDQ27009.1"/>
    <property type="molecule type" value="Genomic_DNA"/>
</dbReference>
<gene>
    <name evidence="9" type="ORF">PLEOSDRAFT_1113313</name>
</gene>
<dbReference type="InterPro" id="IPR045072">
    <property type="entry name" value="MKRN-like"/>
</dbReference>
<feature type="zinc finger region" description="C3H1-type" evidence="5">
    <location>
        <begin position="7"/>
        <end position="35"/>
    </location>
</feature>
<dbReference type="InterPro" id="IPR036855">
    <property type="entry name" value="Znf_CCCH_sf"/>
</dbReference>
<dbReference type="PANTHER" id="PTHR11224">
    <property type="entry name" value="MAKORIN-RELATED"/>
    <property type="match status" value="1"/>
</dbReference>
<dbReference type="GO" id="GO:0061630">
    <property type="term" value="F:ubiquitin protein ligase activity"/>
    <property type="evidence" value="ECO:0007669"/>
    <property type="project" value="InterPro"/>
</dbReference>
<feature type="region of interest" description="Disordered" evidence="6">
    <location>
        <begin position="283"/>
        <end position="324"/>
    </location>
</feature>
<dbReference type="SUPFAM" id="SSF90229">
    <property type="entry name" value="CCCH zinc finger"/>
    <property type="match status" value="1"/>
</dbReference>
<feature type="domain" description="C3H1-type" evidence="8">
    <location>
        <begin position="7"/>
        <end position="35"/>
    </location>
</feature>
<organism evidence="9 10">
    <name type="scientific">Pleurotus ostreatus (strain PC15)</name>
    <name type="common">Oyster mushroom</name>
    <dbReference type="NCBI Taxonomy" id="1137138"/>
    <lineage>
        <taxon>Eukaryota</taxon>
        <taxon>Fungi</taxon>
        <taxon>Dikarya</taxon>
        <taxon>Basidiomycota</taxon>
        <taxon>Agaricomycotina</taxon>
        <taxon>Agaricomycetes</taxon>
        <taxon>Agaricomycetidae</taxon>
        <taxon>Agaricales</taxon>
        <taxon>Pleurotineae</taxon>
        <taxon>Pleurotaceae</taxon>
        <taxon>Pleurotus</taxon>
    </lineage>
</organism>
<evidence type="ECO:0008006" key="11">
    <source>
        <dbReference type="Google" id="ProtNLM"/>
    </source>
</evidence>
<dbReference type="SMART" id="SM00184">
    <property type="entry name" value="RING"/>
    <property type="match status" value="1"/>
</dbReference>
<sequence length="578" mass="63133">MERPRTSKPRGVCKYYSQPRGCFAGKSCKFLHGDPGTEQLTPYDKAKVCKFYQQGYCKRGDECWFRHVKAGRSVGESFSIAGPSSLESDDGFEDLCSICFDKPTTYGLLGGCSHIFCIKCIRQWRDTSDNAPDNIGSDVRKKCPMCRAPSQFITPTSEFVLHGTPEKDRVIAAYKDSMKKVKCRYFEASIGNSRGRPGCPFGKDCFYLHQNADGTPYVFTEGIPTSFRRFHSQRSTPLASQVDYIAQSLGLIQHIFDHPMGNLGLSLEVIRTGLGQVGAALDRMAPTPGAAPLELSHRSRGGTADDGNDRREGAPEMGRDDLERMTGRLLDTINSIRMRAGREVHPESDDDSDDRDDPISLWPTDMPALVPYEQTEQAEEDAEATRAIFAEWHQPHVGSTPFRAPDVASIPVAGDVNVRERIDVTGSGVSTSPPIDTNGSAWSRLVFDHHEGSRPRWLPGPTFGAGRERAGGNDNMSDDSMPDLLELSDSEDGTESSDNETQAPCHPPLPSSELENHPLEPAADSPSSSSTTPEPTSDDKSMTSPEFTTDGRGRVIAASSPSAESTSSIIPSDQIKPS</sequence>
<dbReference type="InterPro" id="IPR000571">
    <property type="entry name" value="Znf_CCCH"/>
</dbReference>
<protein>
    <recommendedName>
        <fullName evidence="11">RING-type E3 ubiquitin transferase</fullName>
    </recommendedName>
</protein>
<dbReference type="Pfam" id="PF00097">
    <property type="entry name" value="zf-C3HC4"/>
    <property type="match status" value="1"/>
</dbReference>
<dbReference type="AlphaFoldDB" id="A0A067NGM4"/>
<keyword evidence="1" id="KW-0808">Transferase</keyword>
<dbReference type="InterPro" id="IPR018957">
    <property type="entry name" value="Znf_C3HC4_RING-type"/>
</dbReference>
<reference evidence="10" key="1">
    <citation type="journal article" date="2014" name="Proc. Natl. Acad. Sci. U.S.A.">
        <title>Extensive sampling of basidiomycete genomes demonstrates inadequacy of the white-rot/brown-rot paradigm for wood decay fungi.</title>
        <authorList>
            <person name="Riley R."/>
            <person name="Salamov A.A."/>
            <person name="Brown D.W."/>
            <person name="Nagy L.G."/>
            <person name="Floudas D."/>
            <person name="Held B.W."/>
            <person name="Levasseur A."/>
            <person name="Lombard V."/>
            <person name="Morin E."/>
            <person name="Otillar R."/>
            <person name="Lindquist E.A."/>
            <person name="Sun H."/>
            <person name="LaButti K.M."/>
            <person name="Schmutz J."/>
            <person name="Jabbour D."/>
            <person name="Luo H."/>
            <person name="Baker S.E."/>
            <person name="Pisabarro A.G."/>
            <person name="Walton J.D."/>
            <person name="Blanchette R.A."/>
            <person name="Henrissat B."/>
            <person name="Martin F."/>
            <person name="Cullen D."/>
            <person name="Hibbett D.S."/>
            <person name="Grigoriev I.V."/>
        </authorList>
    </citation>
    <scope>NUCLEOTIDE SEQUENCE [LARGE SCALE GENOMIC DNA]</scope>
    <source>
        <strain evidence="10">PC15</strain>
    </source>
</reference>
<evidence type="ECO:0000313" key="9">
    <source>
        <dbReference type="EMBL" id="KDQ27009.1"/>
    </source>
</evidence>
<dbReference type="PANTHER" id="PTHR11224:SF10">
    <property type="entry name" value="IP09428P-RELATED"/>
    <property type="match status" value="1"/>
</dbReference>
<feature type="region of interest" description="Disordered" evidence="6">
    <location>
        <begin position="451"/>
        <end position="578"/>
    </location>
</feature>
<dbReference type="VEuPathDB" id="FungiDB:PLEOSDRAFT_1113313"/>
<keyword evidence="4 5" id="KW-0862">Zinc</keyword>
<dbReference type="PROSITE" id="PS50103">
    <property type="entry name" value="ZF_C3H1"/>
    <property type="match status" value="3"/>
</dbReference>
<dbReference type="Gene3D" id="3.30.40.10">
    <property type="entry name" value="Zinc/RING finger domain, C3HC4 (zinc finger)"/>
    <property type="match status" value="1"/>
</dbReference>
<evidence type="ECO:0000313" key="10">
    <source>
        <dbReference type="Proteomes" id="UP000027073"/>
    </source>
</evidence>
<dbReference type="SUPFAM" id="SSF57850">
    <property type="entry name" value="RING/U-box"/>
    <property type="match status" value="1"/>
</dbReference>
<evidence type="ECO:0000256" key="6">
    <source>
        <dbReference type="SAM" id="MobiDB-lite"/>
    </source>
</evidence>
<dbReference type="GO" id="GO:0000209">
    <property type="term" value="P:protein polyubiquitination"/>
    <property type="evidence" value="ECO:0007669"/>
    <property type="project" value="InterPro"/>
</dbReference>
<evidence type="ECO:0000256" key="1">
    <source>
        <dbReference type="ARBA" id="ARBA00022679"/>
    </source>
</evidence>
<dbReference type="PROSITE" id="PS50089">
    <property type="entry name" value="ZF_RING_2"/>
    <property type="match status" value="1"/>
</dbReference>
<dbReference type="Pfam" id="PF00642">
    <property type="entry name" value="zf-CCCH"/>
    <property type="match status" value="1"/>
</dbReference>
<keyword evidence="2 5" id="KW-0479">Metal-binding</keyword>
<feature type="compositionally biased region" description="Low complexity" evidence="6">
    <location>
        <begin position="524"/>
        <end position="535"/>
    </location>
</feature>
<accession>A0A067NGM4</accession>